<gene>
    <name evidence="3" type="ORF">GCM10010151_64700</name>
</gene>
<evidence type="ECO:0000313" key="4">
    <source>
        <dbReference type="Proteomes" id="UP001501822"/>
    </source>
</evidence>
<organism evidence="3 4">
    <name type="scientific">Actinoallomurus spadix</name>
    <dbReference type="NCBI Taxonomy" id="79912"/>
    <lineage>
        <taxon>Bacteria</taxon>
        <taxon>Bacillati</taxon>
        <taxon>Actinomycetota</taxon>
        <taxon>Actinomycetes</taxon>
        <taxon>Streptosporangiales</taxon>
        <taxon>Thermomonosporaceae</taxon>
        <taxon>Actinoallomurus</taxon>
    </lineage>
</organism>
<name>A0ABN0XK10_9ACTN</name>
<comment type="caution">
    <text evidence="3">The sequence shown here is derived from an EMBL/GenBank/DDBJ whole genome shotgun (WGS) entry which is preliminary data.</text>
</comment>
<feature type="signal peptide" evidence="1">
    <location>
        <begin position="1"/>
        <end position="32"/>
    </location>
</feature>
<accession>A0ABN0XK10</accession>
<dbReference type="Gene3D" id="2.60.20.30">
    <property type="match status" value="1"/>
</dbReference>
<dbReference type="EMBL" id="BAAABM010000066">
    <property type="protein sequence ID" value="GAA0365833.1"/>
    <property type="molecule type" value="Genomic_DNA"/>
</dbReference>
<reference evidence="3 4" key="1">
    <citation type="journal article" date="2019" name="Int. J. Syst. Evol. Microbiol.">
        <title>The Global Catalogue of Microorganisms (GCM) 10K type strain sequencing project: providing services to taxonomists for standard genome sequencing and annotation.</title>
        <authorList>
            <consortium name="The Broad Institute Genomics Platform"/>
            <consortium name="The Broad Institute Genome Sequencing Center for Infectious Disease"/>
            <person name="Wu L."/>
            <person name="Ma J."/>
        </authorList>
    </citation>
    <scope>NUCLEOTIDE SEQUENCE [LARGE SCALE GENOMIC DNA]</scope>
    <source>
        <strain evidence="3 4">JCM 3146</strain>
    </source>
</reference>
<feature type="domain" description="Streptomyces killer toxin-like beta/gamma crystallin" evidence="2">
    <location>
        <begin position="49"/>
        <end position="118"/>
    </location>
</feature>
<dbReference type="RefSeq" id="WP_252798987.1">
    <property type="nucleotide sequence ID" value="NZ_BAAABM010000066.1"/>
</dbReference>
<keyword evidence="1" id="KW-0732">Signal</keyword>
<dbReference type="Proteomes" id="UP001501822">
    <property type="component" value="Unassembled WGS sequence"/>
</dbReference>
<evidence type="ECO:0000256" key="1">
    <source>
        <dbReference type="SAM" id="SignalP"/>
    </source>
</evidence>
<dbReference type="InterPro" id="IPR015161">
    <property type="entry name" value="Sklp_toxin_b/g_crystallin"/>
</dbReference>
<dbReference type="InterPro" id="IPR011024">
    <property type="entry name" value="G_crystallin-like"/>
</dbReference>
<proteinExistence type="predicted"/>
<keyword evidence="4" id="KW-1185">Reference proteome</keyword>
<protein>
    <recommendedName>
        <fullName evidence="2">Streptomyces killer toxin-like beta/gamma crystallin domain-containing protein</fullName>
    </recommendedName>
</protein>
<sequence length="125" mass="13662">MFSVSRKSIKRFGITAGAAALFLSLIPGQAFAINQVPCDRDDFVHVWWHAGLVTSAESCFANGGIMDIAGGGAVWVDKVSSGNNDVLFPDENGDWVHVPDYTIVTYPNHPFHTRQIHINPVPIWG</sequence>
<dbReference type="InterPro" id="IPR015791">
    <property type="entry name" value="Antimic/Inh_G_crystallin-like"/>
</dbReference>
<dbReference type="SUPFAM" id="SSF49695">
    <property type="entry name" value="gamma-Crystallin-like"/>
    <property type="match status" value="1"/>
</dbReference>
<dbReference type="Pfam" id="PF09076">
    <property type="entry name" value="Crystall_2"/>
    <property type="match status" value="1"/>
</dbReference>
<evidence type="ECO:0000313" key="3">
    <source>
        <dbReference type="EMBL" id="GAA0365833.1"/>
    </source>
</evidence>
<evidence type="ECO:0000259" key="2">
    <source>
        <dbReference type="Pfam" id="PF09076"/>
    </source>
</evidence>
<feature type="chain" id="PRO_5046137877" description="Streptomyces killer toxin-like beta/gamma crystallin domain-containing protein" evidence="1">
    <location>
        <begin position="33"/>
        <end position="125"/>
    </location>
</feature>